<dbReference type="RefSeq" id="WP_307855249.1">
    <property type="nucleotide sequence ID" value="NZ_JAGINW010000001.1"/>
</dbReference>
<protein>
    <recommendedName>
        <fullName evidence="2">histidine kinase</fullName>
        <ecNumber evidence="2">2.7.13.3</ecNumber>
    </recommendedName>
</protein>
<feature type="transmembrane region" description="Helical" evidence="9">
    <location>
        <begin position="12"/>
        <end position="38"/>
    </location>
</feature>
<evidence type="ECO:0000256" key="7">
    <source>
        <dbReference type="ARBA" id="ARBA00022840"/>
    </source>
</evidence>
<organism evidence="11 12">
    <name type="scientific">Kibdelosporangium banguiense</name>
    <dbReference type="NCBI Taxonomy" id="1365924"/>
    <lineage>
        <taxon>Bacteria</taxon>
        <taxon>Bacillati</taxon>
        <taxon>Actinomycetota</taxon>
        <taxon>Actinomycetes</taxon>
        <taxon>Pseudonocardiales</taxon>
        <taxon>Pseudonocardiaceae</taxon>
        <taxon>Kibdelosporangium</taxon>
    </lineage>
</organism>
<evidence type="ECO:0000256" key="1">
    <source>
        <dbReference type="ARBA" id="ARBA00000085"/>
    </source>
</evidence>
<keyword evidence="5" id="KW-0547">Nucleotide-binding</keyword>
<evidence type="ECO:0000259" key="10">
    <source>
        <dbReference type="SMART" id="SM00387"/>
    </source>
</evidence>
<keyword evidence="9" id="KW-0812">Transmembrane</keyword>
<dbReference type="InterPro" id="IPR055558">
    <property type="entry name" value="DUF7134"/>
</dbReference>
<dbReference type="Proteomes" id="UP001519332">
    <property type="component" value="Unassembled WGS sequence"/>
</dbReference>
<dbReference type="Pfam" id="PF07730">
    <property type="entry name" value="HisKA_3"/>
    <property type="match status" value="1"/>
</dbReference>
<dbReference type="GO" id="GO:0016301">
    <property type="term" value="F:kinase activity"/>
    <property type="evidence" value="ECO:0007669"/>
    <property type="project" value="UniProtKB-KW"/>
</dbReference>
<feature type="transmembrane region" description="Helical" evidence="9">
    <location>
        <begin position="115"/>
        <end position="132"/>
    </location>
</feature>
<comment type="catalytic activity">
    <reaction evidence="1">
        <text>ATP + protein L-histidine = ADP + protein N-phospho-L-histidine.</text>
        <dbReference type="EC" id="2.7.13.3"/>
    </reaction>
</comment>
<reference evidence="11 12" key="1">
    <citation type="submission" date="2021-03" db="EMBL/GenBank/DDBJ databases">
        <title>Sequencing the genomes of 1000 actinobacteria strains.</title>
        <authorList>
            <person name="Klenk H.-P."/>
        </authorList>
    </citation>
    <scope>NUCLEOTIDE SEQUENCE [LARGE SCALE GENOMIC DNA]</scope>
    <source>
        <strain evidence="11 12">DSM 46670</strain>
    </source>
</reference>
<dbReference type="InterPro" id="IPR036890">
    <property type="entry name" value="HATPase_C_sf"/>
</dbReference>
<feature type="transmembrane region" description="Helical" evidence="9">
    <location>
        <begin position="138"/>
        <end position="157"/>
    </location>
</feature>
<evidence type="ECO:0000256" key="2">
    <source>
        <dbReference type="ARBA" id="ARBA00012438"/>
    </source>
</evidence>
<evidence type="ECO:0000256" key="9">
    <source>
        <dbReference type="SAM" id="Phobius"/>
    </source>
</evidence>
<dbReference type="InterPro" id="IPR003594">
    <property type="entry name" value="HATPase_dom"/>
</dbReference>
<evidence type="ECO:0000256" key="5">
    <source>
        <dbReference type="ARBA" id="ARBA00022741"/>
    </source>
</evidence>
<keyword evidence="9" id="KW-1133">Transmembrane helix</keyword>
<evidence type="ECO:0000313" key="12">
    <source>
        <dbReference type="Proteomes" id="UP001519332"/>
    </source>
</evidence>
<accession>A0ABS4TK07</accession>
<sequence length="378" mass="40036">MSEHRPLLARRLRLWHLVAFDALVAAGAAAAHVSFLYVTDSEPSYSGPMWFGWLIALLSTVPLAVRRLWPMPVLVVLLVGSAVSTALNATREPWIPVACALYIVALAGQRPVAPLVATLGTLAVTIGLNVVLTPQESFWDMPISMLVFVAVVMIATWTSGRAVEARRSYATRSAQQLAHSAVNDERLRIARELHDIVAHSMSLIAVKAGIANHIADQRPEEARDALRVIESTSRSTLNEMRQILGVLRSETSDLAPAPGLSGLPELAERARHAGVSVTMTAPAEPLPSGLELSVYRIVQEALTNVVKHAGPVSCTVDVTASGQEVRISVVDSGPGGTPGSGHGLIGMRERVMMYGGTFSAGPAPAGGFAVSASLPYSA</sequence>
<dbReference type="InterPro" id="IPR050482">
    <property type="entry name" value="Sensor_HK_TwoCompSys"/>
</dbReference>
<keyword evidence="6 11" id="KW-0418">Kinase</keyword>
<keyword evidence="12" id="KW-1185">Reference proteome</keyword>
<keyword evidence="4" id="KW-0808">Transferase</keyword>
<dbReference type="Pfam" id="PF02518">
    <property type="entry name" value="HATPase_c"/>
    <property type="match status" value="1"/>
</dbReference>
<keyword evidence="7" id="KW-0067">ATP-binding</keyword>
<keyword evidence="9" id="KW-0472">Membrane</keyword>
<keyword evidence="3" id="KW-0597">Phosphoprotein</keyword>
<feature type="transmembrane region" description="Helical" evidence="9">
    <location>
        <begin position="68"/>
        <end position="87"/>
    </location>
</feature>
<feature type="transmembrane region" description="Helical" evidence="9">
    <location>
        <begin position="44"/>
        <end position="61"/>
    </location>
</feature>
<dbReference type="Pfam" id="PF23539">
    <property type="entry name" value="DUF7134"/>
    <property type="match status" value="1"/>
</dbReference>
<dbReference type="SUPFAM" id="SSF55874">
    <property type="entry name" value="ATPase domain of HSP90 chaperone/DNA topoisomerase II/histidine kinase"/>
    <property type="match status" value="1"/>
</dbReference>
<dbReference type="CDD" id="cd16917">
    <property type="entry name" value="HATPase_UhpB-NarQ-NarX-like"/>
    <property type="match status" value="1"/>
</dbReference>
<evidence type="ECO:0000313" key="11">
    <source>
        <dbReference type="EMBL" id="MBP2324696.1"/>
    </source>
</evidence>
<dbReference type="EC" id="2.7.13.3" evidence="2"/>
<evidence type="ECO:0000256" key="8">
    <source>
        <dbReference type="ARBA" id="ARBA00023012"/>
    </source>
</evidence>
<evidence type="ECO:0000256" key="3">
    <source>
        <dbReference type="ARBA" id="ARBA00022553"/>
    </source>
</evidence>
<dbReference type="Gene3D" id="3.30.565.10">
    <property type="entry name" value="Histidine kinase-like ATPase, C-terminal domain"/>
    <property type="match status" value="1"/>
</dbReference>
<feature type="domain" description="Histidine kinase/HSP90-like ATPase" evidence="10">
    <location>
        <begin position="289"/>
        <end position="378"/>
    </location>
</feature>
<dbReference type="PANTHER" id="PTHR24421">
    <property type="entry name" value="NITRATE/NITRITE SENSOR PROTEIN NARX-RELATED"/>
    <property type="match status" value="1"/>
</dbReference>
<evidence type="ECO:0000256" key="6">
    <source>
        <dbReference type="ARBA" id="ARBA00022777"/>
    </source>
</evidence>
<comment type="caution">
    <text evidence="11">The sequence shown here is derived from an EMBL/GenBank/DDBJ whole genome shotgun (WGS) entry which is preliminary data.</text>
</comment>
<dbReference type="PANTHER" id="PTHR24421:SF10">
    <property type="entry name" value="NITRATE_NITRITE SENSOR PROTEIN NARQ"/>
    <property type="match status" value="1"/>
</dbReference>
<dbReference type="SMART" id="SM00387">
    <property type="entry name" value="HATPase_c"/>
    <property type="match status" value="1"/>
</dbReference>
<dbReference type="EMBL" id="JAGINW010000001">
    <property type="protein sequence ID" value="MBP2324696.1"/>
    <property type="molecule type" value="Genomic_DNA"/>
</dbReference>
<dbReference type="InterPro" id="IPR011712">
    <property type="entry name" value="Sig_transdc_His_kin_sub3_dim/P"/>
</dbReference>
<proteinExistence type="predicted"/>
<name>A0ABS4TK07_9PSEU</name>
<evidence type="ECO:0000256" key="4">
    <source>
        <dbReference type="ARBA" id="ARBA00022679"/>
    </source>
</evidence>
<gene>
    <name evidence="11" type="ORF">JOF56_005081</name>
</gene>
<keyword evidence="8" id="KW-0902">Two-component regulatory system</keyword>
<dbReference type="Gene3D" id="1.20.5.1930">
    <property type="match status" value="1"/>
</dbReference>